<protein>
    <submittedName>
        <fullName evidence="2">Uncharacterized protein</fullName>
    </submittedName>
</protein>
<gene>
    <name evidence="2" type="ORF">F965_00987</name>
</gene>
<dbReference type="PATRIC" id="fig|1217675.3.peg.959"/>
<comment type="caution">
    <text evidence="2">The sequence shown here is derived from an EMBL/GenBank/DDBJ whole genome shotgun (WGS) entry which is preliminary data.</text>
</comment>
<name>N8Y2K5_9GAMM</name>
<dbReference type="AlphaFoldDB" id="N8Y2K5"/>
<evidence type="ECO:0000313" key="2">
    <source>
        <dbReference type="EMBL" id="ENV13888.1"/>
    </source>
</evidence>
<dbReference type="Proteomes" id="UP000018438">
    <property type="component" value="Unassembled WGS sequence"/>
</dbReference>
<organism evidence="2 3">
    <name type="scientific">Acinetobacter schindleri NIPH 900</name>
    <dbReference type="NCBI Taxonomy" id="1217675"/>
    <lineage>
        <taxon>Bacteria</taxon>
        <taxon>Pseudomonadati</taxon>
        <taxon>Pseudomonadota</taxon>
        <taxon>Gammaproteobacteria</taxon>
        <taxon>Moraxellales</taxon>
        <taxon>Moraxellaceae</taxon>
        <taxon>Acinetobacter</taxon>
    </lineage>
</organism>
<keyword evidence="1" id="KW-0732">Signal</keyword>
<keyword evidence="3" id="KW-1185">Reference proteome</keyword>
<sequence>MNAIKFVLAATVMALSVTATAQIVYTPDFPVKKAAAVETVAADTTETVKEA</sequence>
<accession>N8Y2K5</accession>
<dbReference type="HOGENOM" id="CLU_195015_0_0_6"/>
<dbReference type="EMBL" id="APPI01000012">
    <property type="protein sequence ID" value="ENV13888.1"/>
    <property type="molecule type" value="Genomic_DNA"/>
</dbReference>
<reference evidence="2 3" key="1">
    <citation type="submission" date="2013-02" db="EMBL/GenBank/DDBJ databases">
        <title>The Genome Sequence of Acinetobacter schindleri NIPH 900.</title>
        <authorList>
            <consortium name="The Broad Institute Genome Sequencing Platform"/>
            <consortium name="The Broad Institute Genome Sequencing Center for Infectious Disease"/>
            <person name="Cerqueira G."/>
            <person name="Feldgarden M."/>
            <person name="Courvalin P."/>
            <person name="Perichon B."/>
            <person name="Grillot-Courvalin C."/>
            <person name="Clermont D."/>
            <person name="Rocha E."/>
            <person name="Yoon E.-J."/>
            <person name="Nemec A."/>
            <person name="Walker B."/>
            <person name="Young S.K."/>
            <person name="Zeng Q."/>
            <person name="Gargeya S."/>
            <person name="Fitzgerald M."/>
            <person name="Haas B."/>
            <person name="Abouelleil A."/>
            <person name="Alvarado L."/>
            <person name="Arachchi H.M."/>
            <person name="Berlin A.M."/>
            <person name="Chapman S.B."/>
            <person name="Dewar J."/>
            <person name="Goldberg J."/>
            <person name="Griggs A."/>
            <person name="Gujja S."/>
            <person name="Hansen M."/>
            <person name="Howarth C."/>
            <person name="Imamovic A."/>
            <person name="Larimer J."/>
            <person name="McCowan C."/>
            <person name="Murphy C."/>
            <person name="Neiman D."/>
            <person name="Pearson M."/>
            <person name="Priest M."/>
            <person name="Roberts A."/>
            <person name="Saif S."/>
            <person name="Shea T."/>
            <person name="Sisk P."/>
            <person name="Sykes S."/>
            <person name="Wortman J."/>
            <person name="Nusbaum C."/>
            <person name="Birren B."/>
        </authorList>
    </citation>
    <scope>NUCLEOTIDE SEQUENCE [LARGE SCALE GENOMIC DNA]</scope>
    <source>
        <strain evidence="2 3">NIPH 900</strain>
    </source>
</reference>
<dbReference type="RefSeq" id="WP_004813532.1">
    <property type="nucleotide sequence ID" value="NZ_KB849451.1"/>
</dbReference>
<evidence type="ECO:0000256" key="1">
    <source>
        <dbReference type="SAM" id="SignalP"/>
    </source>
</evidence>
<feature type="chain" id="PRO_5004137371" evidence="1">
    <location>
        <begin position="22"/>
        <end position="51"/>
    </location>
</feature>
<feature type="signal peptide" evidence="1">
    <location>
        <begin position="1"/>
        <end position="21"/>
    </location>
</feature>
<proteinExistence type="predicted"/>
<evidence type="ECO:0000313" key="3">
    <source>
        <dbReference type="Proteomes" id="UP000018438"/>
    </source>
</evidence>